<protein>
    <submittedName>
        <fullName evidence="1">6738_t:CDS:1</fullName>
    </submittedName>
</protein>
<evidence type="ECO:0000313" key="1">
    <source>
        <dbReference type="EMBL" id="CAG8650758.1"/>
    </source>
</evidence>
<accession>A0ABN7UQ75</accession>
<sequence length="229" mass="26410">MTFNSNIILAIVIRVRIKGRKSRSKGAFEFIYPLIKLPLQKQLSGQILAESIQKITKSTKEIAQNDKNRKNVKKESIFGSILVISIGKVLVWNAENISDEHTKWPDVQCRTENMLSDLKIEKIKVNAIVTDCASEYEHLHSEQAALYKSYISFVSPNSTHWNSYYLCFASIIKSRAALKNLATKIEEENNNNLKDFPRNILFNISMYQVIKDIPDEELKDYLIVKLEKR</sequence>
<organism evidence="1 2">
    <name type="scientific">Gigaspora margarita</name>
    <dbReference type="NCBI Taxonomy" id="4874"/>
    <lineage>
        <taxon>Eukaryota</taxon>
        <taxon>Fungi</taxon>
        <taxon>Fungi incertae sedis</taxon>
        <taxon>Mucoromycota</taxon>
        <taxon>Glomeromycotina</taxon>
        <taxon>Glomeromycetes</taxon>
        <taxon>Diversisporales</taxon>
        <taxon>Gigasporaceae</taxon>
        <taxon>Gigaspora</taxon>
    </lineage>
</organism>
<dbReference type="EMBL" id="CAJVQB010004998">
    <property type="protein sequence ID" value="CAG8650758.1"/>
    <property type="molecule type" value="Genomic_DNA"/>
</dbReference>
<feature type="non-terminal residue" evidence="1">
    <location>
        <position position="229"/>
    </location>
</feature>
<keyword evidence="2" id="KW-1185">Reference proteome</keyword>
<dbReference type="Proteomes" id="UP000789901">
    <property type="component" value="Unassembled WGS sequence"/>
</dbReference>
<name>A0ABN7UQ75_GIGMA</name>
<evidence type="ECO:0000313" key="2">
    <source>
        <dbReference type="Proteomes" id="UP000789901"/>
    </source>
</evidence>
<comment type="caution">
    <text evidence="1">The sequence shown here is derived from an EMBL/GenBank/DDBJ whole genome shotgun (WGS) entry which is preliminary data.</text>
</comment>
<reference evidence="1 2" key="1">
    <citation type="submission" date="2021-06" db="EMBL/GenBank/DDBJ databases">
        <authorList>
            <person name="Kallberg Y."/>
            <person name="Tangrot J."/>
            <person name="Rosling A."/>
        </authorList>
    </citation>
    <scope>NUCLEOTIDE SEQUENCE [LARGE SCALE GENOMIC DNA]</scope>
    <source>
        <strain evidence="1 2">120-4 pot B 10/14</strain>
    </source>
</reference>
<gene>
    <name evidence="1" type="ORF">GMARGA_LOCUS9341</name>
</gene>
<proteinExistence type="predicted"/>